<dbReference type="WBParaSite" id="PSAMB.scaffold2533size22698.g18130.t1">
    <property type="protein sequence ID" value="PSAMB.scaffold2533size22698.g18130.t1"/>
    <property type="gene ID" value="PSAMB.scaffold2533size22698.g18130"/>
</dbReference>
<dbReference type="PANTHER" id="PTHR14143">
    <property type="entry name" value="INTERFERON-INDUCIBLE GTPASE FAMILY MEMBER"/>
    <property type="match status" value="1"/>
</dbReference>
<reference evidence="6" key="1">
    <citation type="submission" date="2022-11" db="UniProtKB">
        <authorList>
            <consortium name="WormBaseParasite"/>
        </authorList>
    </citation>
    <scope>IDENTIFICATION</scope>
</reference>
<dbReference type="GO" id="GO:0005525">
    <property type="term" value="F:GTP binding"/>
    <property type="evidence" value="ECO:0007669"/>
    <property type="project" value="InterPro"/>
</dbReference>
<accession>A0A914VWI2</accession>
<dbReference type="AlphaFoldDB" id="A0A914VWI2"/>
<dbReference type="InterPro" id="IPR030385">
    <property type="entry name" value="G_IRG_dom"/>
</dbReference>
<dbReference type="PANTHER" id="PTHR14143:SF1">
    <property type="entry name" value="IRG-TYPE G DOMAIN-CONTAINING PROTEIN"/>
    <property type="match status" value="1"/>
</dbReference>
<feature type="region of interest" description="Disordered" evidence="2">
    <location>
        <begin position="316"/>
        <end position="412"/>
    </location>
</feature>
<feature type="compositionally biased region" description="Basic and acidic residues" evidence="2">
    <location>
        <begin position="349"/>
        <end position="367"/>
    </location>
</feature>
<dbReference type="CDD" id="cd00882">
    <property type="entry name" value="Ras_like_GTPase"/>
    <property type="match status" value="1"/>
</dbReference>
<sequence length="710" mass="81586">MTSMDVEWNAGHPDYPSENGCGFDETSSKYRCACGSCHVVDGVKIFLGIYVAASVAGFFAFYPYSLFAIILPIAFTTSTAQAIERQDPVRLWPFLIAQGLVVLSSIAGAITIIVLFAIFDKNLVDALIYYGINASNPFAFFSALTLIVLTLVIITIISIYSLIVTKNCQALYQAKQMIALEQEELSKKSSAVEQTPHQNEDRSKRSNLQSQPTIASLSVDSLDSLDFKADPTMEWHENYDDDDYYAQIRRGQQFEQDTHSFDWENEHQQGTNTHGKLNGYLPQYHHNKDFTSAHHYMHNQRDLVQPMQSDHNVLNSRPARPTFIYDEEPQYFSRPDRRRSPARHKSPVYRRESEKTLYNEGTRRDLEQMVYTPNLRRNKAEEKKSVKNNSRHFINDNYGEENSIRNLPPRPPYTEELMERFRQPDFANRPHAHHGREHTSPHHMPNGSRQRKTNHTTYHQEEPREPRHYSNGHQFSRYAPSAATPTPRPKQRQTPTSFNIGIAGARGAGKSELIDAIRGIERGDLSSARVPKSHSIHPFFFDDPSSEHIVLIEIPYPTRETYTSFIRGKQLNQKLQYLLIVISGSVREEDISFAMAAHRAHIPIVFVFTKCDVDLLSAADELSLLTPTEQCRHYRENGRSYFMNEIRRHAPQLQRCPVFFVSSPVIRKLWQSTQHHAYEKIPEYVLDERAALDYFLEIVSNVNGGNFSRV</sequence>
<protein>
    <submittedName>
        <fullName evidence="6">IRG-type G domain-containing protein</fullName>
    </submittedName>
</protein>
<evidence type="ECO:0000313" key="6">
    <source>
        <dbReference type="WBParaSite" id="PSAMB.scaffold2533size22698.g18130.t1"/>
    </source>
</evidence>
<feature type="region of interest" description="Disordered" evidence="2">
    <location>
        <begin position="189"/>
        <end position="211"/>
    </location>
</feature>
<feature type="compositionally biased region" description="Basic and acidic residues" evidence="2">
    <location>
        <begin position="458"/>
        <end position="468"/>
    </location>
</feature>
<evidence type="ECO:0000256" key="3">
    <source>
        <dbReference type="SAM" id="Phobius"/>
    </source>
</evidence>
<feature type="transmembrane region" description="Helical" evidence="3">
    <location>
        <begin position="49"/>
        <end position="75"/>
    </location>
</feature>
<evidence type="ECO:0000259" key="4">
    <source>
        <dbReference type="PROSITE" id="PS51716"/>
    </source>
</evidence>
<name>A0A914VWI2_9BILA</name>
<feature type="transmembrane region" description="Helical" evidence="3">
    <location>
        <begin position="95"/>
        <end position="119"/>
    </location>
</feature>
<proteinExistence type="inferred from homology"/>
<organism evidence="5 6">
    <name type="scientific">Plectus sambesii</name>
    <dbReference type="NCBI Taxonomy" id="2011161"/>
    <lineage>
        <taxon>Eukaryota</taxon>
        <taxon>Metazoa</taxon>
        <taxon>Ecdysozoa</taxon>
        <taxon>Nematoda</taxon>
        <taxon>Chromadorea</taxon>
        <taxon>Plectida</taxon>
        <taxon>Plectina</taxon>
        <taxon>Plectoidea</taxon>
        <taxon>Plectidae</taxon>
        <taxon>Plectus</taxon>
    </lineage>
</organism>
<dbReference type="Proteomes" id="UP000887566">
    <property type="component" value="Unplaced"/>
</dbReference>
<evidence type="ECO:0000256" key="1">
    <source>
        <dbReference type="ARBA" id="ARBA00005429"/>
    </source>
</evidence>
<comment type="similarity">
    <text evidence="1">Belongs to the TRAFAC class dynamin-like GTPase superfamily. IRG family.</text>
</comment>
<dbReference type="InterPro" id="IPR027417">
    <property type="entry name" value="P-loop_NTPase"/>
</dbReference>
<evidence type="ECO:0000313" key="5">
    <source>
        <dbReference type="Proteomes" id="UP000887566"/>
    </source>
</evidence>
<evidence type="ECO:0000256" key="2">
    <source>
        <dbReference type="SAM" id="MobiDB-lite"/>
    </source>
</evidence>
<dbReference type="SUPFAM" id="SSF52540">
    <property type="entry name" value="P-loop containing nucleoside triphosphate hydrolases"/>
    <property type="match status" value="1"/>
</dbReference>
<keyword evidence="3" id="KW-1133">Transmembrane helix</keyword>
<feature type="domain" description="IRG-type G" evidence="4">
    <location>
        <begin position="496"/>
        <end position="676"/>
    </location>
</feature>
<feature type="region of interest" description="Disordered" evidence="2">
    <location>
        <begin position="427"/>
        <end position="503"/>
    </location>
</feature>
<keyword evidence="3" id="KW-0812">Transmembrane</keyword>
<keyword evidence="3" id="KW-0472">Membrane</keyword>
<dbReference type="PROSITE" id="PS51716">
    <property type="entry name" value="G_IRG"/>
    <property type="match status" value="1"/>
</dbReference>
<keyword evidence="5" id="KW-1185">Reference proteome</keyword>
<dbReference type="Gene3D" id="3.40.50.300">
    <property type="entry name" value="P-loop containing nucleotide triphosphate hydrolases"/>
    <property type="match status" value="1"/>
</dbReference>
<feature type="transmembrane region" description="Helical" evidence="3">
    <location>
        <begin position="139"/>
        <end position="163"/>
    </location>
</feature>